<evidence type="ECO:0000256" key="1">
    <source>
        <dbReference type="SAM" id="MobiDB-lite"/>
    </source>
</evidence>
<feature type="transmembrane region" description="Helical" evidence="2">
    <location>
        <begin position="78"/>
        <end position="105"/>
    </location>
</feature>
<reference evidence="3 4" key="1">
    <citation type="submission" date="2018-11" db="EMBL/GenBank/DDBJ databases">
        <authorList>
            <consortium name="Pathogen Informatics"/>
        </authorList>
    </citation>
    <scope>NUCLEOTIDE SEQUENCE [LARGE SCALE GENOMIC DNA]</scope>
</reference>
<protein>
    <submittedName>
        <fullName evidence="3">Uncharacterized protein</fullName>
    </submittedName>
</protein>
<organism evidence="3 4">
    <name type="scientific">Strongylus vulgaris</name>
    <name type="common">Blood worm</name>
    <dbReference type="NCBI Taxonomy" id="40348"/>
    <lineage>
        <taxon>Eukaryota</taxon>
        <taxon>Metazoa</taxon>
        <taxon>Ecdysozoa</taxon>
        <taxon>Nematoda</taxon>
        <taxon>Chromadorea</taxon>
        <taxon>Rhabditida</taxon>
        <taxon>Rhabditina</taxon>
        <taxon>Rhabditomorpha</taxon>
        <taxon>Strongyloidea</taxon>
        <taxon>Strongylidae</taxon>
        <taxon>Strongylus</taxon>
    </lineage>
</organism>
<feature type="transmembrane region" description="Helical" evidence="2">
    <location>
        <begin position="195"/>
        <end position="216"/>
    </location>
</feature>
<dbReference type="PANTHER" id="PTHR31176:SF1">
    <property type="entry name" value="MFS DOMAIN-CONTAINING PROTEIN-RELATED"/>
    <property type="match status" value="1"/>
</dbReference>
<name>A0A3P7K3R6_STRVU</name>
<feature type="region of interest" description="Disordered" evidence="1">
    <location>
        <begin position="36"/>
        <end position="58"/>
    </location>
</feature>
<evidence type="ECO:0000313" key="3">
    <source>
        <dbReference type="EMBL" id="VDM65855.1"/>
    </source>
</evidence>
<evidence type="ECO:0000313" key="4">
    <source>
        <dbReference type="Proteomes" id="UP000270094"/>
    </source>
</evidence>
<dbReference type="EMBL" id="UYYB01001543">
    <property type="protein sequence ID" value="VDM65855.1"/>
    <property type="molecule type" value="Genomic_DNA"/>
</dbReference>
<dbReference type="Pfam" id="PF05884">
    <property type="entry name" value="ZYG-11_interact"/>
    <property type="match status" value="1"/>
</dbReference>
<evidence type="ECO:0000256" key="2">
    <source>
        <dbReference type="SAM" id="Phobius"/>
    </source>
</evidence>
<keyword evidence="4" id="KW-1185">Reference proteome</keyword>
<keyword evidence="2" id="KW-0472">Membrane</keyword>
<keyword evidence="2" id="KW-1133">Transmembrane helix</keyword>
<keyword evidence="2" id="KW-0812">Transmembrane</keyword>
<dbReference type="OrthoDB" id="5857697at2759"/>
<proteinExistence type="predicted"/>
<dbReference type="Proteomes" id="UP000270094">
    <property type="component" value="Unassembled WGS sequence"/>
</dbReference>
<feature type="transmembrane region" description="Helical" evidence="2">
    <location>
        <begin position="111"/>
        <end position="129"/>
    </location>
</feature>
<sequence length="249" mass="27558">MDAIVAVCDLYRRDLNEAVASLRQRGLLSSGRSSRSRIRSLRSTRTASDRMFPSSRNSRQERLSRSCIQTEHKTIVEVFLWGAVLTFSSHIGSLFGSCIASPLLYAIFDKLGASIFAFLVLPLFTKLMLRKHQRKGVRDAAIRFMLLITAVLQGLVSGFVIDSTYISGEPLAFVTPLAIVMAYMGEINSVYKNRLAMLTACTTAGLIANFVIGILLNALTKTYELMTFAYVTAGMLTLQNVQRNVEKAV</sequence>
<dbReference type="InterPro" id="IPR008574">
    <property type="entry name" value="Nematodes_ZYG-11_interact"/>
</dbReference>
<dbReference type="AlphaFoldDB" id="A0A3P7K3R6"/>
<gene>
    <name evidence="3" type="ORF">SVUK_LOCUS853</name>
</gene>
<dbReference type="PANTHER" id="PTHR31176">
    <property type="entry name" value="MFS DOMAIN-CONTAINING PROTEIN-RELATED"/>
    <property type="match status" value="1"/>
</dbReference>
<feature type="transmembrane region" description="Helical" evidence="2">
    <location>
        <begin position="165"/>
        <end position="183"/>
    </location>
</feature>
<accession>A0A3P7K3R6</accession>
<feature type="transmembrane region" description="Helical" evidence="2">
    <location>
        <begin position="141"/>
        <end position="159"/>
    </location>
</feature>